<feature type="transmembrane region" description="Helical" evidence="1">
    <location>
        <begin position="43"/>
        <end position="64"/>
    </location>
</feature>
<keyword evidence="1" id="KW-0812">Transmembrane</keyword>
<evidence type="ECO:0000313" key="2">
    <source>
        <dbReference type="EMBL" id="OQD89203.1"/>
    </source>
</evidence>
<comment type="caution">
    <text evidence="2">The sequence shown here is derived from an EMBL/GenBank/DDBJ whole genome shotgun (WGS) entry which is preliminary data.</text>
</comment>
<evidence type="ECO:0000313" key="3">
    <source>
        <dbReference type="Proteomes" id="UP000191612"/>
    </source>
</evidence>
<evidence type="ECO:0000256" key="1">
    <source>
        <dbReference type="SAM" id="Phobius"/>
    </source>
</evidence>
<proteinExistence type="predicted"/>
<sequence>MPAASLDLVLPNCVYHLTKRFGVFMGYQAFGELPSSQEKLGSIAFLAIAVVFEYLTSIFTRVIYVRVAASMLPDDDEPVVPFERSFGGRAGDNGTHCLTIIDAFRTMTLQNWYRYLKIVWEVFRYEYLGMVFFGIAIAIQMSFWA</sequence>
<reference evidence="3" key="1">
    <citation type="journal article" date="2017" name="Nat. Microbiol.">
        <title>Global analysis of biosynthetic gene clusters reveals vast potential of secondary metabolite production in Penicillium species.</title>
        <authorList>
            <person name="Nielsen J.C."/>
            <person name="Grijseels S."/>
            <person name="Prigent S."/>
            <person name="Ji B."/>
            <person name="Dainat J."/>
            <person name="Nielsen K.F."/>
            <person name="Frisvad J.C."/>
            <person name="Workman M."/>
            <person name="Nielsen J."/>
        </authorList>
    </citation>
    <scope>NUCLEOTIDE SEQUENCE [LARGE SCALE GENOMIC DNA]</scope>
    <source>
        <strain evidence="3">IBT 29525</strain>
    </source>
</reference>
<protein>
    <submittedName>
        <fullName evidence="2">Uncharacterized protein</fullName>
    </submittedName>
</protein>
<dbReference type="EMBL" id="MDYO01000066">
    <property type="protein sequence ID" value="OQD89203.1"/>
    <property type="molecule type" value="Genomic_DNA"/>
</dbReference>
<name>A0A1V6QJ24_9EURO</name>
<keyword evidence="3" id="KW-1185">Reference proteome</keyword>
<dbReference type="Proteomes" id="UP000191612">
    <property type="component" value="Unassembled WGS sequence"/>
</dbReference>
<feature type="transmembrane region" description="Helical" evidence="1">
    <location>
        <begin position="125"/>
        <end position="144"/>
    </location>
</feature>
<keyword evidence="1" id="KW-1133">Transmembrane helix</keyword>
<dbReference type="AlphaFoldDB" id="A0A1V6QJ24"/>
<accession>A0A1V6QJ24</accession>
<keyword evidence="1" id="KW-0472">Membrane</keyword>
<dbReference type="STRING" id="60172.A0A1V6QJ24"/>
<organism evidence="2 3">
    <name type="scientific">Penicillium solitum</name>
    <dbReference type="NCBI Taxonomy" id="60172"/>
    <lineage>
        <taxon>Eukaryota</taxon>
        <taxon>Fungi</taxon>
        <taxon>Dikarya</taxon>
        <taxon>Ascomycota</taxon>
        <taxon>Pezizomycotina</taxon>
        <taxon>Eurotiomycetes</taxon>
        <taxon>Eurotiomycetidae</taxon>
        <taxon>Eurotiales</taxon>
        <taxon>Aspergillaceae</taxon>
        <taxon>Penicillium</taxon>
    </lineage>
</organism>
<gene>
    <name evidence="2" type="ORF">PENSOL_c066G04363</name>
</gene>